<dbReference type="Proteomes" id="UP000593578">
    <property type="component" value="Unassembled WGS sequence"/>
</dbReference>
<proteinExistence type="predicted"/>
<organism evidence="1 2">
    <name type="scientific">Gossypium raimondii</name>
    <name type="common">Peruvian cotton</name>
    <name type="synonym">Gossypium klotzschianum subsp. raimondii</name>
    <dbReference type="NCBI Taxonomy" id="29730"/>
    <lineage>
        <taxon>Eukaryota</taxon>
        <taxon>Viridiplantae</taxon>
        <taxon>Streptophyta</taxon>
        <taxon>Embryophyta</taxon>
        <taxon>Tracheophyta</taxon>
        <taxon>Spermatophyta</taxon>
        <taxon>Magnoliopsida</taxon>
        <taxon>eudicotyledons</taxon>
        <taxon>Gunneridae</taxon>
        <taxon>Pentapetalae</taxon>
        <taxon>rosids</taxon>
        <taxon>malvids</taxon>
        <taxon>Malvales</taxon>
        <taxon>Malvaceae</taxon>
        <taxon>Malvoideae</taxon>
        <taxon>Gossypium</taxon>
    </lineage>
</organism>
<comment type="caution">
    <text evidence="1">The sequence shown here is derived from an EMBL/GenBank/DDBJ whole genome shotgun (WGS) entry which is preliminary data.</text>
</comment>
<protein>
    <submittedName>
        <fullName evidence="1">Uncharacterized protein</fullName>
    </submittedName>
</protein>
<evidence type="ECO:0000313" key="2">
    <source>
        <dbReference type="Proteomes" id="UP000593578"/>
    </source>
</evidence>
<gene>
    <name evidence="1" type="ORF">Gorai_017391</name>
</gene>
<accession>A0A7J8PBS8</accession>
<name>A0A7J8PBS8_GOSRA</name>
<evidence type="ECO:0000313" key="1">
    <source>
        <dbReference type="EMBL" id="MBA0586658.1"/>
    </source>
</evidence>
<reference evidence="1 2" key="1">
    <citation type="journal article" date="2019" name="Genome Biol. Evol.">
        <title>Insights into the evolution of the New World diploid cottons (Gossypium, subgenus Houzingenia) based on genome sequencing.</title>
        <authorList>
            <person name="Grover C.E."/>
            <person name="Arick M.A. 2nd"/>
            <person name="Thrash A."/>
            <person name="Conover J.L."/>
            <person name="Sanders W.S."/>
            <person name="Peterson D.G."/>
            <person name="Frelichowski J.E."/>
            <person name="Scheffler J.A."/>
            <person name="Scheffler B.E."/>
            <person name="Wendel J.F."/>
        </authorList>
    </citation>
    <scope>NUCLEOTIDE SEQUENCE [LARGE SCALE GENOMIC DNA]</scope>
    <source>
        <strain evidence="1">8</strain>
        <tissue evidence="1">Leaf</tissue>
    </source>
</reference>
<dbReference type="EMBL" id="JABEZZ010000005">
    <property type="protein sequence ID" value="MBA0586658.1"/>
    <property type="molecule type" value="Genomic_DNA"/>
</dbReference>
<dbReference type="AlphaFoldDB" id="A0A7J8PBS8"/>
<sequence length="174" mass="19606">MTLCSAAPADSCDIMGCSRLHHLHLQAKAAQLHFLFREKLWCPMMESTSTQEVIQLTNQQVVQGSIPYISSAITAWVAVLLVNLIRLQSAEVLDQNLVDEDQGKKTSNIRCKKLEDDGSSRCFEPRIDGGECRKFRPWSKSGSRAMLLELVTWARDRLVCWLILDWVLSSQAGN</sequence>